<evidence type="ECO:0000256" key="1">
    <source>
        <dbReference type="SAM" id="SignalP"/>
    </source>
</evidence>
<organism evidence="2 3">
    <name type="scientific">Vibrio campbellii</name>
    <dbReference type="NCBI Taxonomy" id="680"/>
    <lineage>
        <taxon>Bacteria</taxon>
        <taxon>Pseudomonadati</taxon>
        <taxon>Pseudomonadota</taxon>
        <taxon>Gammaproteobacteria</taxon>
        <taxon>Vibrionales</taxon>
        <taxon>Vibrionaceae</taxon>
        <taxon>Vibrio</taxon>
    </lineage>
</organism>
<dbReference type="RefSeq" id="WP_255940909.1">
    <property type="nucleotide sequence ID" value="NZ_CP050468.1"/>
</dbReference>
<gene>
    <name evidence="2" type="ORF">HB761_20590</name>
</gene>
<dbReference type="AlphaFoldDB" id="A0AAE9SR67"/>
<sequence length="255" mass="28410">MTSRIHAAHAYSLLMFTTLFALAGCGGDSGGTTVTPLGEPQTPYTPKFASESLVLNLKDNRDINVERVENTSRLVSAFYDEEMERLFSAVGLPDNSTIDDLRNKLSALVGETEHGYDRMYSIYDSGVSFHIDSNSYLAFGLKDIFEDQSELRGDHYTNIGLVSIPNQIDCSLIISVFDKPSLTCGSNDDGNQLAISYRETNQWAEYSFKLSSDDFNFDETSVTFQPNTRKIELKQNGNSAKEGWLNNDTSVSWIN</sequence>
<proteinExistence type="predicted"/>
<name>A0AAE9SR67_9VIBR</name>
<dbReference type="PROSITE" id="PS51257">
    <property type="entry name" value="PROKAR_LIPOPROTEIN"/>
    <property type="match status" value="1"/>
</dbReference>
<reference evidence="2" key="1">
    <citation type="submission" date="2020-03" db="EMBL/GenBank/DDBJ databases">
        <title>Five strains of Vibrio campbellii isolated from Mariana Trench.</title>
        <authorList>
            <person name="Liang J."/>
            <person name="Zhang X.-H."/>
        </authorList>
    </citation>
    <scope>NUCLEOTIDE SEQUENCE</scope>
    <source>
        <strain evidence="2">LJC014</strain>
    </source>
</reference>
<accession>A0AAE9SR67</accession>
<keyword evidence="1" id="KW-0732">Signal</keyword>
<feature type="signal peptide" evidence="1">
    <location>
        <begin position="1"/>
        <end position="23"/>
    </location>
</feature>
<evidence type="ECO:0000313" key="2">
    <source>
        <dbReference type="EMBL" id="UTZ29050.1"/>
    </source>
</evidence>
<protein>
    <recommendedName>
        <fullName evidence="4">Lipoprotein</fullName>
    </recommendedName>
</protein>
<feature type="chain" id="PRO_5042220812" description="Lipoprotein" evidence="1">
    <location>
        <begin position="24"/>
        <end position="255"/>
    </location>
</feature>
<dbReference type="Proteomes" id="UP001058687">
    <property type="component" value="Chromosome 2"/>
</dbReference>
<evidence type="ECO:0008006" key="4">
    <source>
        <dbReference type="Google" id="ProtNLM"/>
    </source>
</evidence>
<evidence type="ECO:0000313" key="3">
    <source>
        <dbReference type="Proteomes" id="UP001058687"/>
    </source>
</evidence>
<dbReference type="EMBL" id="CP050468">
    <property type="protein sequence ID" value="UTZ29050.1"/>
    <property type="molecule type" value="Genomic_DNA"/>
</dbReference>